<proteinExistence type="predicted"/>
<evidence type="ECO:0000313" key="5">
    <source>
        <dbReference type="Proteomes" id="UP001235939"/>
    </source>
</evidence>
<dbReference type="InterPro" id="IPR009057">
    <property type="entry name" value="Homeodomain-like_sf"/>
</dbReference>
<accession>A0ABY6L6R2</accession>
<dbReference type="SUPFAM" id="SSF46689">
    <property type="entry name" value="Homeodomain-like"/>
    <property type="match status" value="3"/>
</dbReference>
<dbReference type="SMART" id="SM00674">
    <property type="entry name" value="CENPB"/>
    <property type="match status" value="2"/>
</dbReference>
<feature type="domain" description="HTH CENPB-type" evidence="3">
    <location>
        <begin position="70"/>
        <end position="153"/>
    </location>
</feature>
<name>A0ABY6L6R2_9ARAC</name>
<dbReference type="PANTHER" id="PTHR19303:SF73">
    <property type="entry name" value="PROTEIN PDC2"/>
    <property type="match status" value="1"/>
</dbReference>
<comment type="subcellular location">
    <subcellularLocation>
        <location evidence="1">Nucleus</location>
    </subcellularLocation>
</comment>
<organism evidence="4 5">
    <name type="scientific">Cordylochernes scorpioides</name>
    <dbReference type="NCBI Taxonomy" id="51811"/>
    <lineage>
        <taxon>Eukaryota</taxon>
        <taxon>Metazoa</taxon>
        <taxon>Ecdysozoa</taxon>
        <taxon>Arthropoda</taxon>
        <taxon>Chelicerata</taxon>
        <taxon>Arachnida</taxon>
        <taxon>Pseudoscorpiones</taxon>
        <taxon>Cheliferoidea</taxon>
        <taxon>Chernetidae</taxon>
        <taxon>Cordylochernes</taxon>
    </lineage>
</organism>
<evidence type="ECO:0000259" key="3">
    <source>
        <dbReference type="PROSITE" id="PS51253"/>
    </source>
</evidence>
<feature type="non-terminal residue" evidence="4">
    <location>
        <position position="1"/>
    </location>
</feature>
<gene>
    <name evidence="4" type="ORF">LAZ67_14002160</name>
</gene>
<dbReference type="Gene3D" id="1.10.10.60">
    <property type="entry name" value="Homeodomain-like"/>
    <property type="match status" value="4"/>
</dbReference>
<evidence type="ECO:0000256" key="1">
    <source>
        <dbReference type="ARBA" id="ARBA00004123"/>
    </source>
</evidence>
<reference evidence="4 5" key="1">
    <citation type="submission" date="2022-01" db="EMBL/GenBank/DDBJ databases">
        <title>A chromosomal length assembly of Cordylochernes scorpioides.</title>
        <authorList>
            <person name="Zeh D."/>
            <person name="Zeh J."/>
        </authorList>
    </citation>
    <scope>NUCLEOTIDE SEQUENCE [LARGE SCALE GENOMIC DNA]</scope>
    <source>
        <strain evidence="4">IN4F17</strain>
        <tissue evidence="4">Whole Body</tissue>
    </source>
</reference>
<evidence type="ECO:0000256" key="2">
    <source>
        <dbReference type="ARBA" id="ARBA00023125"/>
    </source>
</evidence>
<dbReference type="Proteomes" id="UP001235939">
    <property type="component" value="Chromosome 14"/>
</dbReference>
<keyword evidence="2" id="KW-0238">DNA-binding</keyword>
<evidence type="ECO:0000313" key="4">
    <source>
        <dbReference type="EMBL" id="UYV76841.1"/>
    </source>
</evidence>
<dbReference type="Pfam" id="PF03184">
    <property type="entry name" value="DDE_1"/>
    <property type="match status" value="1"/>
</dbReference>
<dbReference type="PROSITE" id="PS51253">
    <property type="entry name" value="HTH_CENPB"/>
    <property type="match status" value="2"/>
</dbReference>
<feature type="domain" description="HTH CENPB-type" evidence="3">
    <location>
        <begin position="264"/>
        <end position="335"/>
    </location>
</feature>
<dbReference type="PANTHER" id="PTHR19303">
    <property type="entry name" value="TRANSPOSON"/>
    <property type="match status" value="1"/>
</dbReference>
<dbReference type="InterPro" id="IPR006600">
    <property type="entry name" value="HTH_CenpB_DNA-bd_dom"/>
</dbReference>
<protein>
    <submittedName>
        <fullName evidence="4">TIGD4</fullName>
    </submittedName>
</protein>
<dbReference type="EMBL" id="CP092876">
    <property type="protein sequence ID" value="UYV76841.1"/>
    <property type="molecule type" value="Genomic_DNA"/>
</dbReference>
<dbReference type="Pfam" id="PF03221">
    <property type="entry name" value="HTH_Tnp_Tc5"/>
    <property type="match status" value="2"/>
</dbReference>
<keyword evidence="5" id="KW-1185">Reference proteome</keyword>
<dbReference type="Gene3D" id="3.30.420.10">
    <property type="entry name" value="Ribonuclease H-like superfamily/Ribonuclease H"/>
    <property type="match status" value="1"/>
</dbReference>
<sequence length="693" mass="80247">MDRKKVCKKSSAKKKMMSIELTREIIEKHEQGVRVVDLARQYGRSTSMICSVLKRKESIKSVTPAKGLTIISKLRTSLHENMEKLLMVWVTEKQLQGDTLTQTIICEKARAIYGDLLKQTPLTSIDEASEESFKASRGWFEDFKKRSGIGNGKSCGLKLSAYYVHPMQLKCLIKSFWILIWENSLNMDKFLKPVLKDIGSAKEKIARTKISLEKKLSIIKAIESGTSQAELRKKMKMSKSSISTIWGKREDYKKRMLQKGINPNYCRYRQCHYPLLEEALYTWLVQARLKNIPLNGLILQQKAIYYAMGMKYDEFEASNGWLDRFKARRNIIFRKICGEERAVNPLVVEDWKEKIPSFLDKYSPSNIYNIDESGLFYKCLPDKTLTFKGDTCSGTKRSKERITFLAGTNMDGSDKLPLLVIGKYAKPRCFRKEKNLSTHYEANKTAWMTAVIFKKYLHYLDEYFGSENKKVLLILDNCPAHHLPEKLENIQVVFLPPNATAKLQPMDMGIILDIKRKYRMKLIRRCLIDMENDRETNITLLDSIELLNMSWNSVPKSTIVNCFSLSGFGTFQAEIAPQDSTISLSLEEISRATSNFEQYVHVDDNEQVFAEMTDEEIIKMVTNVPDIDLPEEEEEEEMPSSSQVLSSLKWLKTYSRICDFTAEEIFKNEDFFARYETKLLRNMLKQKKITDYI</sequence>
<dbReference type="InterPro" id="IPR036397">
    <property type="entry name" value="RNaseH_sf"/>
</dbReference>
<dbReference type="InterPro" id="IPR050863">
    <property type="entry name" value="CenT-Element_Derived"/>
</dbReference>
<dbReference type="InterPro" id="IPR004875">
    <property type="entry name" value="DDE_SF_endonuclease_dom"/>
</dbReference>